<evidence type="ECO:0000313" key="1">
    <source>
        <dbReference type="EMBL" id="MFC5771603.1"/>
    </source>
</evidence>
<evidence type="ECO:0008006" key="3">
    <source>
        <dbReference type="Google" id="ProtNLM"/>
    </source>
</evidence>
<sequence>MEVVIGSLLAGLSGAAAAAGGEWLSLGSKHWAPSVVSKSGIGTAKAAAEARVTREEIEGWCQNWSPGDRGCAQRELSSPEAKRTYRASADCTRGRITAVDGETYTLAGRWDNSDIGGGRTRWRDRGGQIVGRDNASGGLGISQQWEVLCPEGRATARTAPAVQAPQQQRAPQPAAAMARSFSVGEVVYARSGPAWVRGRVTHVSQVAGPQGPELAYGVTLDSGARGVMPPHMLRKAPR</sequence>
<dbReference type="EMBL" id="JBHSOG010000097">
    <property type="protein sequence ID" value="MFC5771603.1"/>
    <property type="molecule type" value="Genomic_DNA"/>
</dbReference>
<reference evidence="2" key="1">
    <citation type="journal article" date="2019" name="Int. J. Syst. Evol. Microbiol.">
        <title>The Global Catalogue of Microorganisms (GCM) 10K type strain sequencing project: providing services to taxonomists for standard genome sequencing and annotation.</title>
        <authorList>
            <consortium name="The Broad Institute Genomics Platform"/>
            <consortium name="The Broad Institute Genome Sequencing Center for Infectious Disease"/>
            <person name="Wu L."/>
            <person name="Ma J."/>
        </authorList>
    </citation>
    <scope>NUCLEOTIDE SEQUENCE [LARGE SCALE GENOMIC DNA]</scope>
    <source>
        <strain evidence="2">SHR3</strain>
    </source>
</reference>
<accession>A0ABW1AXD8</accession>
<dbReference type="Proteomes" id="UP001595974">
    <property type="component" value="Unassembled WGS sequence"/>
</dbReference>
<name>A0ABW1AXD8_9RHOO</name>
<dbReference type="RefSeq" id="WP_096449506.1">
    <property type="nucleotide sequence ID" value="NZ_JBHSOG010000097.1"/>
</dbReference>
<comment type="caution">
    <text evidence="1">The sequence shown here is derived from an EMBL/GenBank/DDBJ whole genome shotgun (WGS) entry which is preliminary data.</text>
</comment>
<protein>
    <recommendedName>
        <fullName evidence="3">DUF5666 domain-containing protein</fullName>
    </recommendedName>
</protein>
<proteinExistence type="predicted"/>
<keyword evidence="2" id="KW-1185">Reference proteome</keyword>
<organism evidence="1 2">
    <name type="scientific">Thauera sinica</name>
    <dbReference type="NCBI Taxonomy" id="2665146"/>
    <lineage>
        <taxon>Bacteria</taxon>
        <taxon>Pseudomonadati</taxon>
        <taxon>Pseudomonadota</taxon>
        <taxon>Betaproteobacteria</taxon>
        <taxon>Rhodocyclales</taxon>
        <taxon>Zoogloeaceae</taxon>
        <taxon>Thauera</taxon>
    </lineage>
</organism>
<gene>
    <name evidence="1" type="ORF">ACFPTN_19680</name>
</gene>
<evidence type="ECO:0000313" key="2">
    <source>
        <dbReference type="Proteomes" id="UP001595974"/>
    </source>
</evidence>